<dbReference type="GO" id="GO:0003677">
    <property type="term" value="F:DNA binding"/>
    <property type="evidence" value="ECO:0007669"/>
    <property type="project" value="UniProtKB-KW"/>
</dbReference>
<dbReference type="AlphaFoldDB" id="A0A930YGE8"/>
<dbReference type="InterPro" id="IPR009061">
    <property type="entry name" value="DNA-bd_dom_put_sf"/>
</dbReference>
<evidence type="ECO:0000259" key="2">
    <source>
        <dbReference type="PROSITE" id="PS50937"/>
    </source>
</evidence>
<keyword evidence="1" id="KW-0238">DNA-binding</keyword>
<dbReference type="PANTHER" id="PTHR30204:SF93">
    <property type="entry name" value="HTH MERR-TYPE DOMAIN-CONTAINING PROTEIN"/>
    <property type="match status" value="1"/>
</dbReference>
<dbReference type="PANTHER" id="PTHR30204">
    <property type="entry name" value="REDOX-CYCLING DRUG-SENSING TRANSCRIPTIONAL ACTIVATOR SOXR"/>
    <property type="match status" value="1"/>
</dbReference>
<dbReference type="EMBL" id="JADKPN010000001">
    <property type="protein sequence ID" value="MBF4761879.1"/>
    <property type="molecule type" value="Genomic_DNA"/>
</dbReference>
<name>A0A930YGE8_9ACTN</name>
<dbReference type="Gene3D" id="1.10.1660.10">
    <property type="match status" value="1"/>
</dbReference>
<dbReference type="Pfam" id="PF13411">
    <property type="entry name" value="MerR_1"/>
    <property type="match status" value="1"/>
</dbReference>
<dbReference type="GO" id="GO:0003700">
    <property type="term" value="F:DNA-binding transcription factor activity"/>
    <property type="evidence" value="ECO:0007669"/>
    <property type="project" value="InterPro"/>
</dbReference>
<gene>
    <name evidence="3" type="ORF">ISU07_01960</name>
</gene>
<sequence>MVDTGSPVDAVTLLTLDELTDRVGMSVRNVRFYTSRGLVPPPIRRGRSGFYSADHVARLELVQELQSHGFTLAAIEKYVAGIPGTATPEDIALHRTMLAPWQAEPPVQLTKTELDKRAGRPLDDDELATLVTLGIVSAATGGRYRVAVSHLSVGLGLLDLGFPPEAARAAAEVYAAHGRAIAEELYAVFRKLVWPAYKESGAPPQALREVLERLKPLSVASLVTAYEVAMDDAKREGIARRTGER</sequence>
<feature type="domain" description="HTH merR-type" evidence="2">
    <location>
        <begin position="13"/>
        <end position="81"/>
    </location>
</feature>
<protein>
    <submittedName>
        <fullName evidence="3">MerR family transcriptional regulator</fullName>
    </submittedName>
</protein>
<keyword evidence="4" id="KW-1185">Reference proteome</keyword>
<dbReference type="PROSITE" id="PS50937">
    <property type="entry name" value="HTH_MERR_2"/>
    <property type="match status" value="1"/>
</dbReference>
<organism evidence="3 4">
    <name type="scientific">Nocardioides islandensis</name>
    <dbReference type="NCBI Taxonomy" id="433663"/>
    <lineage>
        <taxon>Bacteria</taxon>
        <taxon>Bacillati</taxon>
        <taxon>Actinomycetota</taxon>
        <taxon>Actinomycetes</taxon>
        <taxon>Propionibacteriales</taxon>
        <taxon>Nocardioidaceae</taxon>
        <taxon>Nocardioides</taxon>
    </lineage>
</organism>
<dbReference type="InterPro" id="IPR047057">
    <property type="entry name" value="MerR_fam"/>
</dbReference>
<accession>A0A930YGE8</accession>
<dbReference type="InterPro" id="IPR000551">
    <property type="entry name" value="MerR-type_HTH_dom"/>
</dbReference>
<evidence type="ECO:0000313" key="4">
    <source>
        <dbReference type="Proteomes" id="UP000640489"/>
    </source>
</evidence>
<dbReference type="Proteomes" id="UP000640489">
    <property type="component" value="Unassembled WGS sequence"/>
</dbReference>
<dbReference type="SUPFAM" id="SSF46955">
    <property type="entry name" value="Putative DNA-binding domain"/>
    <property type="match status" value="1"/>
</dbReference>
<dbReference type="RefSeq" id="WP_194705060.1">
    <property type="nucleotide sequence ID" value="NZ_JADKPN010000001.1"/>
</dbReference>
<proteinExistence type="predicted"/>
<dbReference type="SMART" id="SM00422">
    <property type="entry name" value="HTH_MERR"/>
    <property type="match status" value="1"/>
</dbReference>
<evidence type="ECO:0000256" key="1">
    <source>
        <dbReference type="ARBA" id="ARBA00023125"/>
    </source>
</evidence>
<comment type="caution">
    <text evidence="3">The sequence shown here is derived from an EMBL/GenBank/DDBJ whole genome shotgun (WGS) entry which is preliminary data.</text>
</comment>
<reference evidence="3" key="1">
    <citation type="submission" date="2020-11" db="EMBL/GenBank/DDBJ databases">
        <title>Nocardioides sp. nov., isolated from Soil of Cynanchum wilfordii Hemsley rhizosphere.</title>
        <authorList>
            <person name="Lee J.-S."/>
            <person name="Suh M.K."/>
            <person name="Kim J.-S."/>
        </authorList>
    </citation>
    <scope>NUCLEOTIDE SEQUENCE</scope>
    <source>
        <strain evidence="3">KCTC 19275</strain>
    </source>
</reference>
<evidence type="ECO:0000313" key="3">
    <source>
        <dbReference type="EMBL" id="MBF4761879.1"/>
    </source>
</evidence>